<evidence type="ECO:0000256" key="1">
    <source>
        <dbReference type="ARBA" id="ARBA00005054"/>
    </source>
</evidence>
<name>A0ABU9C769_9BURK</name>
<protein>
    <recommendedName>
        <fullName evidence="6">Phosphoribosylglycinamide formyltransferase</fullName>
        <ecNumber evidence="6">2.1.2.2</ecNumber>
    </recommendedName>
    <alternativeName>
        <fullName evidence="6">5'-phosphoribosylglycinamide transformylase</fullName>
    </alternativeName>
    <alternativeName>
        <fullName evidence="6">GAR transformylase</fullName>
        <shortName evidence="6">GART</shortName>
    </alternativeName>
</protein>
<reference evidence="8 9" key="1">
    <citation type="submission" date="2024-04" db="EMBL/GenBank/DDBJ databases">
        <title>Novel species of the genus Ideonella isolated from streams.</title>
        <authorList>
            <person name="Lu H."/>
        </authorList>
    </citation>
    <scope>NUCLEOTIDE SEQUENCE [LARGE SCALE GENOMIC DNA]</scope>
    <source>
        <strain evidence="8 9">LYT19W</strain>
    </source>
</reference>
<evidence type="ECO:0000256" key="2">
    <source>
        <dbReference type="ARBA" id="ARBA00022679"/>
    </source>
</evidence>
<comment type="function">
    <text evidence="6">Catalyzes the transfer of a formyl group from 10-formyltetrahydrofolate to 5-phospho-ribosyl-glycinamide (GAR), producing 5-phospho-ribosyl-N-formylglycinamide (FGAR) and tetrahydrofolate.</text>
</comment>
<evidence type="ECO:0000313" key="9">
    <source>
        <dbReference type="Proteomes" id="UP001379945"/>
    </source>
</evidence>
<dbReference type="PANTHER" id="PTHR43369:SF2">
    <property type="entry name" value="PHOSPHORIBOSYLGLYCINAMIDE FORMYLTRANSFERASE"/>
    <property type="match status" value="1"/>
</dbReference>
<sequence length="208" mass="22558">MKRIVILISGRGSNMQSVVEACASEGWPAEVSAVISNRADASGLAWAQARGIHTAVLDHKAFADREAFDAELATLIDSHQPDLVVLAGFMRILTPGFVRHYEGRLLNVHPSLLPAFPGLHTHRRAIEAGCKLAGATVHFVTAELDHGPIVAQAAVPVLPEDDEQALAARVLVQEHRLYPLAVGWFVRDELDITDGRVHHRSGAAQLLR</sequence>
<dbReference type="EC" id="2.1.2.2" evidence="6"/>
<evidence type="ECO:0000313" key="8">
    <source>
        <dbReference type="EMBL" id="MEK8047742.1"/>
    </source>
</evidence>
<comment type="pathway">
    <text evidence="1 6">Purine metabolism; IMP biosynthesis via de novo pathway; N(2)-formyl-N(1)-(5-phospho-D-ribosyl)glycinamide from N(1)-(5-phospho-D-ribosyl)glycinamide (10-formyl THF route): step 1/1.</text>
</comment>
<accession>A0ABU9C769</accession>
<dbReference type="InterPro" id="IPR004607">
    <property type="entry name" value="GART"/>
</dbReference>
<feature type="binding site" evidence="6">
    <location>
        <begin position="12"/>
        <end position="14"/>
    </location>
    <ligand>
        <name>N(1)-(5-phospho-beta-D-ribosyl)glycinamide</name>
        <dbReference type="ChEBI" id="CHEBI:143788"/>
    </ligand>
</feature>
<dbReference type="InterPro" id="IPR002376">
    <property type="entry name" value="Formyl_transf_N"/>
</dbReference>
<keyword evidence="9" id="KW-1185">Reference proteome</keyword>
<dbReference type="Gene3D" id="3.40.50.170">
    <property type="entry name" value="Formyl transferase, N-terminal domain"/>
    <property type="match status" value="1"/>
</dbReference>
<evidence type="ECO:0000256" key="4">
    <source>
        <dbReference type="ARBA" id="ARBA00038440"/>
    </source>
</evidence>
<dbReference type="SUPFAM" id="SSF53328">
    <property type="entry name" value="Formyltransferase"/>
    <property type="match status" value="1"/>
</dbReference>
<dbReference type="InterPro" id="IPR001555">
    <property type="entry name" value="GART_AS"/>
</dbReference>
<dbReference type="CDD" id="cd08645">
    <property type="entry name" value="FMT_core_GART"/>
    <property type="match status" value="1"/>
</dbReference>
<evidence type="ECO:0000256" key="5">
    <source>
        <dbReference type="ARBA" id="ARBA00047664"/>
    </source>
</evidence>
<dbReference type="InterPro" id="IPR036477">
    <property type="entry name" value="Formyl_transf_N_sf"/>
</dbReference>
<feature type="binding site" evidence="6">
    <location>
        <position position="65"/>
    </location>
    <ligand>
        <name>(6R)-10-formyltetrahydrofolate</name>
        <dbReference type="ChEBI" id="CHEBI:195366"/>
    </ligand>
</feature>
<dbReference type="NCBIfam" id="TIGR00639">
    <property type="entry name" value="PurN"/>
    <property type="match status" value="1"/>
</dbReference>
<dbReference type="HAMAP" id="MF_01930">
    <property type="entry name" value="PurN"/>
    <property type="match status" value="1"/>
</dbReference>
<keyword evidence="2 6" id="KW-0808">Transferase</keyword>
<keyword evidence="3 6" id="KW-0658">Purine biosynthesis</keyword>
<comment type="caution">
    <text evidence="8">The sequence shown here is derived from an EMBL/GenBank/DDBJ whole genome shotgun (WGS) entry which is preliminary data.</text>
</comment>
<feature type="domain" description="Formyl transferase N-terminal" evidence="7">
    <location>
        <begin position="2"/>
        <end position="182"/>
    </location>
</feature>
<evidence type="ECO:0000256" key="3">
    <source>
        <dbReference type="ARBA" id="ARBA00022755"/>
    </source>
</evidence>
<dbReference type="RefSeq" id="WP_341400049.1">
    <property type="nucleotide sequence ID" value="NZ_JBBUTI010000011.1"/>
</dbReference>
<comment type="similarity">
    <text evidence="4 6">Belongs to the GART family.</text>
</comment>
<feature type="site" description="Raises pKa of active site His" evidence="6">
    <location>
        <position position="145"/>
    </location>
</feature>
<evidence type="ECO:0000259" key="7">
    <source>
        <dbReference type="Pfam" id="PF00551"/>
    </source>
</evidence>
<dbReference type="Pfam" id="PF00551">
    <property type="entry name" value="Formyl_trans_N"/>
    <property type="match status" value="1"/>
</dbReference>
<dbReference type="PANTHER" id="PTHR43369">
    <property type="entry name" value="PHOSPHORIBOSYLGLYCINAMIDE FORMYLTRANSFERASE"/>
    <property type="match status" value="1"/>
</dbReference>
<dbReference type="Proteomes" id="UP001379945">
    <property type="component" value="Unassembled WGS sequence"/>
</dbReference>
<gene>
    <name evidence="6 8" type="primary">purN</name>
    <name evidence="8" type="ORF">AACH00_15370</name>
</gene>
<evidence type="ECO:0000256" key="6">
    <source>
        <dbReference type="HAMAP-Rule" id="MF_01930"/>
    </source>
</evidence>
<feature type="active site" description="Proton donor" evidence="6">
    <location>
        <position position="109"/>
    </location>
</feature>
<dbReference type="PROSITE" id="PS00373">
    <property type="entry name" value="GART"/>
    <property type="match status" value="1"/>
</dbReference>
<dbReference type="GO" id="GO:0004644">
    <property type="term" value="F:phosphoribosylglycinamide formyltransferase activity"/>
    <property type="evidence" value="ECO:0007669"/>
    <property type="project" value="UniProtKB-EC"/>
</dbReference>
<feature type="binding site" evidence="6">
    <location>
        <begin position="90"/>
        <end position="93"/>
    </location>
    <ligand>
        <name>(6R)-10-formyltetrahydrofolate</name>
        <dbReference type="ChEBI" id="CHEBI:195366"/>
    </ligand>
</feature>
<organism evidence="8 9">
    <name type="scientific">Ideonella margarita</name>
    <dbReference type="NCBI Taxonomy" id="2984191"/>
    <lineage>
        <taxon>Bacteria</taxon>
        <taxon>Pseudomonadati</taxon>
        <taxon>Pseudomonadota</taxon>
        <taxon>Betaproteobacteria</taxon>
        <taxon>Burkholderiales</taxon>
        <taxon>Sphaerotilaceae</taxon>
        <taxon>Ideonella</taxon>
    </lineage>
</organism>
<proteinExistence type="inferred from homology"/>
<dbReference type="EMBL" id="JBBUTI010000011">
    <property type="protein sequence ID" value="MEK8047742.1"/>
    <property type="molecule type" value="Genomic_DNA"/>
</dbReference>
<comment type="catalytic activity">
    <reaction evidence="5 6">
        <text>N(1)-(5-phospho-beta-D-ribosyl)glycinamide + (6R)-10-formyltetrahydrofolate = N(2)-formyl-N(1)-(5-phospho-beta-D-ribosyl)glycinamide + (6S)-5,6,7,8-tetrahydrofolate + H(+)</text>
        <dbReference type="Rhea" id="RHEA:15053"/>
        <dbReference type="ChEBI" id="CHEBI:15378"/>
        <dbReference type="ChEBI" id="CHEBI:57453"/>
        <dbReference type="ChEBI" id="CHEBI:143788"/>
        <dbReference type="ChEBI" id="CHEBI:147286"/>
        <dbReference type="ChEBI" id="CHEBI:195366"/>
        <dbReference type="EC" id="2.1.2.2"/>
    </reaction>
</comment>
<feature type="binding site" evidence="6">
    <location>
        <position position="107"/>
    </location>
    <ligand>
        <name>(6R)-10-formyltetrahydrofolate</name>
        <dbReference type="ChEBI" id="CHEBI:195366"/>
    </ligand>
</feature>